<name>A0A6L5TEL0_9FIRM</name>
<evidence type="ECO:0000313" key="1">
    <source>
        <dbReference type="EMBL" id="MSC79668.1"/>
    </source>
</evidence>
<comment type="caution">
    <text evidence="1">The sequence shown here is derived from an EMBL/GenBank/DDBJ whole genome shotgun (WGS) entry which is preliminary data.</text>
</comment>
<dbReference type="EMBL" id="WKQE01000002">
    <property type="protein sequence ID" value="MSC79668.1"/>
    <property type="molecule type" value="Genomic_DNA"/>
</dbReference>
<gene>
    <name evidence="1" type="ORF">GKD85_02325</name>
</gene>
<dbReference type="AlphaFoldDB" id="A0A6L5TEL0"/>
<dbReference type="Proteomes" id="UP000477010">
    <property type="component" value="Unassembled WGS sequence"/>
</dbReference>
<dbReference type="RefSeq" id="WP_154251992.1">
    <property type="nucleotide sequence ID" value="NZ_WKPZ01000004.1"/>
</dbReference>
<protein>
    <submittedName>
        <fullName evidence="1">Uncharacterized protein</fullName>
    </submittedName>
</protein>
<sequence>MSVKVTGVVAVPLLHILREFAATADLTGKPTRYPEGAAQFAARKEKEAHDSNRS</sequence>
<organism evidence="1 2">
    <name type="scientific">Faecalibacterium prausnitzii</name>
    <dbReference type="NCBI Taxonomy" id="853"/>
    <lineage>
        <taxon>Bacteria</taxon>
        <taxon>Bacillati</taxon>
        <taxon>Bacillota</taxon>
        <taxon>Clostridia</taxon>
        <taxon>Eubacteriales</taxon>
        <taxon>Oscillospiraceae</taxon>
        <taxon>Faecalibacterium</taxon>
    </lineage>
</organism>
<proteinExistence type="predicted"/>
<reference evidence="1 2" key="1">
    <citation type="journal article" date="2019" name="Nat. Med.">
        <title>A library of human gut bacterial isolates paired with longitudinal multiomics data enables mechanistic microbiome research.</title>
        <authorList>
            <person name="Poyet M."/>
            <person name="Groussin M."/>
            <person name="Gibbons S.M."/>
            <person name="Avila-Pacheco J."/>
            <person name="Jiang X."/>
            <person name="Kearney S.M."/>
            <person name="Perrotta A.R."/>
            <person name="Berdy B."/>
            <person name="Zhao S."/>
            <person name="Lieberman T.D."/>
            <person name="Swanson P.K."/>
            <person name="Smith M."/>
            <person name="Roesemann S."/>
            <person name="Alexander J.E."/>
            <person name="Rich S.A."/>
            <person name="Livny J."/>
            <person name="Vlamakis H."/>
            <person name="Clish C."/>
            <person name="Bullock K."/>
            <person name="Deik A."/>
            <person name="Scott J."/>
            <person name="Pierce K.A."/>
            <person name="Xavier R.J."/>
            <person name="Alm E.J."/>
        </authorList>
    </citation>
    <scope>NUCLEOTIDE SEQUENCE [LARGE SCALE GENOMIC DNA]</scope>
    <source>
        <strain evidence="1 2">BIOML-B9</strain>
    </source>
</reference>
<accession>A0A6L5TEL0</accession>
<evidence type="ECO:0000313" key="2">
    <source>
        <dbReference type="Proteomes" id="UP000477010"/>
    </source>
</evidence>